<dbReference type="EMBL" id="JACJFM010000007">
    <property type="protein sequence ID" value="MBB1486470.1"/>
    <property type="molecule type" value="Genomic_DNA"/>
</dbReference>
<evidence type="ECO:0000313" key="5">
    <source>
        <dbReference type="EMBL" id="MBB1486470.1"/>
    </source>
</evidence>
<evidence type="ECO:0000256" key="3">
    <source>
        <dbReference type="SAM" id="MobiDB-lite"/>
    </source>
</evidence>
<keyword evidence="2" id="KW-0535">Nitrogen fixation</keyword>
<dbReference type="InterPro" id="IPR036105">
    <property type="entry name" value="DiNase_FeMo-co_biosyn_sf"/>
</dbReference>
<keyword evidence="6" id="KW-1185">Reference proteome</keyword>
<dbReference type="AlphaFoldDB" id="A0A839IP62"/>
<reference evidence="5 6" key="1">
    <citation type="submission" date="2020-08" db="EMBL/GenBank/DDBJ databases">
        <title>Oceanospirillum sp. nov. isolated from marine sediment.</title>
        <authorList>
            <person name="Ji X."/>
        </authorList>
    </citation>
    <scope>NUCLEOTIDE SEQUENCE [LARGE SCALE GENOMIC DNA]</scope>
    <source>
        <strain evidence="5 6">D5</strain>
    </source>
</reference>
<dbReference type="Proteomes" id="UP000565262">
    <property type="component" value="Unassembled WGS sequence"/>
</dbReference>
<evidence type="ECO:0000313" key="6">
    <source>
        <dbReference type="Proteomes" id="UP000565262"/>
    </source>
</evidence>
<dbReference type="Pfam" id="PF02579">
    <property type="entry name" value="Nitro_FeMo-Co"/>
    <property type="match status" value="1"/>
</dbReference>
<dbReference type="PANTHER" id="PTHR33937">
    <property type="entry name" value="IRON-MOLYBDENUM PROTEIN-RELATED-RELATED"/>
    <property type="match status" value="1"/>
</dbReference>
<dbReference type="InterPro" id="IPR003731">
    <property type="entry name" value="Di-Nase_FeMo-co_biosynth"/>
</dbReference>
<dbReference type="InterPro" id="IPR051840">
    <property type="entry name" value="NifX/NifY_domain"/>
</dbReference>
<proteinExistence type="inferred from homology"/>
<dbReference type="SUPFAM" id="SSF53146">
    <property type="entry name" value="Nitrogenase accessory factor-like"/>
    <property type="match status" value="1"/>
</dbReference>
<gene>
    <name evidence="5" type="ORF">H4O21_07590</name>
</gene>
<dbReference type="RefSeq" id="WP_182808250.1">
    <property type="nucleotide sequence ID" value="NZ_JACJFM010000007.1"/>
</dbReference>
<feature type="region of interest" description="Disordered" evidence="3">
    <location>
        <begin position="164"/>
        <end position="186"/>
    </location>
</feature>
<sequence length="186" mass="20831">MRHLKLIAPAAQQSQISQDLTDNPESPSVRIAFASSDRVHINQHFGAARAFMIYDVSSQTYQVSEIVEFSTADAQQDKQHSQLDARLDLLQGCHGVYCNAIGGGAIRQLQAMGIYPVKVDEGLLIEVALKNLQSLWQSRPPLWLQKALRQLQQPDAGQRFLDMAKSSWDGDWSDDLPREEQEGETL</sequence>
<organism evidence="5 6">
    <name type="scientific">Oceanospirillum sediminis</name>
    <dbReference type="NCBI Taxonomy" id="2760088"/>
    <lineage>
        <taxon>Bacteria</taxon>
        <taxon>Pseudomonadati</taxon>
        <taxon>Pseudomonadota</taxon>
        <taxon>Gammaproteobacteria</taxon>
        <taxon>Oceanospirillales</taxon>
        <taxon>Oceanospirillaceae</taxon>
        <taxon>Oceanospirillum</taxon>
    </lineage>
</organism>
<dbReference type="Gene3D" id="3.30.420.130">
    <property type="entry name" value="Dinitrogenase iron-molybdenum cofactor biosynthesis domain"/>
    <property type="match status" value="1"/>
</dbReference>
<evidence type="ECO:0000256" key="2">
    <source>
        <dbReference type="ARBA" id="ARBA00023231"/>
    </source>
</evidence>
<comment type="similarity">
    <text evidence="1">Belongs to the NifX/NifY family.</text>
</comment>
<protein>
    <submittedName>
        <fullName evidence="5">Nitrogen fixation protein NifX</fullName>
    </submittedName>
</protein>
<evidence type="ECO:0000259" key="4">
    <source>
        <dbReference type="Pfam" id="PF02579"/>
    </source>
</evidence>
<dbReference type="InterPro" id="IPR034169">
    <property type="entry name" value="NifX-like"/>
</dbReference>
<dbReference type="PANTHER" id="PTHR33937:SF1">
    <property type="entry name" value="IRON-MOLIBDENUM COFACTOR PROCESSING PROTEIN"/>
    <property type="match status" value="1"/>
</dbReference>
<accession>A0A839IP62</accession>
<feature type="domain" description="Dinitrogenase iron-molybdenum cofactor biosynthesis" evidence="4">
    <location>
        <begin position="40"/>
        <end position="133"/>
    </location>
</feature>
<evidence type="ECO:0000256" key="1">
    <source>
        <dbReference type="ARBA" id="ARBA00010285"/>
    </source>
</evidence>
<name>A0A839IP62_9GAMM</name>
<dbReference type="CDD" id="cd00853">
    <property type="entry name" value="NifX"/>
    <property type="match status" value="1"/>
</dbReference>
<comment type="caution">
    <text evidence="5">The sequence shown here is derived from an EMBL/GenBank/DDBJ whole genome shotgun (WGS) entry which is preliminary data.</text>
</comment>